<dbReference type="InterPro" id="IPR044952">
    <property type="entry name" value="SUV2"/>
</dbReference>
<dbReference type="InterPro" id="IPR013785">
    <property type="entry name" value="Aldolase_TIM"/>
</dbReference>
<dbReference type="Proteomes" id="UP000243459">
    <property type="component" value="Chromosome 6"/>
</dbReference>
<name>A0A5P1EKQ9_ASPOF</name>
<keyword evidence="2" id="KW-1185">Reference proteome</keyword>
<protein>
    <submittedName>
        <fullName evidence="1">Uncharacterized protein</fullName>
    </submittedName>
</protein>
<dbReference type="InterPro" id="IPR011060">
    <property type="entry name" value="RibuloseP-bd_barrel"/>
</dbReference>
<dbReference type="PANTHER" id="PTHR35761:SF1">
    <property type="entry name" value="PROTEIN SENSITIVE TO UV 2"/>
    <property type="match status" value="1"/>
</dbReference>
<dbReference type="GO" id="GO:0000162">
    <property type="term" value="P:L-tryptophan biosynthetic process"/>
    <property type="evidence" value="ECO:0007669"/>
    <property type="project" value="UniProtKB-UniPathway"/>
</dbReference>
<gene>
    <name evidence="1" type="ORF">A4U43_C06F9480</name>
</gene>
<proteinExistence type="predicted"/>
<dbReference type="Gramene" id="ONK66562">
    <property type="protein sequence ID" value="ONK66562"/>
    <property type="gene ID" value="A4U43_C06F9480"/>
</dbReference>
<sequence length="177" mass="19862">MKFSYLVNEDRNSRASMDIPFEMLILIFEKMQQLALSKREEYIQVEALSVMNLTLMASNPSERERFGLVQLLEVFAEVIPEGNWLVREKASRPKVLSVFCDETDHAKTTDCLIAIPTLREGTNRILESLAECLACAGVNTEVALIPYITAGDPDLSTTSEVLKVLDSCGFDCTQTYK</sequence>
<dbReference type="AlphaFoldDB" id="A0A5P1EKQ9"/>
<dbReference type="SUPFAM" id="SSF51366">
    <property type="entry name" value="Ribulose-phoshate binding barrel"/>
    <property type="match status" value="1"/>
</dbReference>
<evidence type="ECO:0000313" key="2">
    <source>
        <dbReference type="Proteomes" id="UP000243459"/>
    </source>
</evidence>
<dbReference type="UniPathway" id="UPA00035">
    <property type="reaction ID" value="UER00044"/>
</dbReference>
<dbReference type="Gene3D" id="3.20.20.70">
    <property type="entry name" value="Aldolase class I"/>
    <property type="match status" value="1"/>
</dbReference>
<evidence type="ECO:0000313" key="1">
    <source>
        <dbReference type="EMBL" id="ONK66562.1"/>
    </source>
</evidence>
<dbReference type="GO" id="GO:0006974">
    <property type="term" value="P:DNA damage response"/>
    <property type="evidence" value="ECO:0007669"/>
    <property type="project" value="InterPro"/>
</dbReference>
<dbReference type="EMBL" id="CM007386">
    <property type="protein sequence ID" value="ONK66562.1"/>
    <property type="molecule type" value="Genomic_DNA"/>
</dbReference>
<accession>A0A5P1EKQ9</accession>
<organism evidence="1 2">
    <name type="scientific">Asparagus officinalis</name>
    <name type="common">Garden asparagus</name>
    <dbReference type="NCBI Taxonomy" id="4686"/>
    <lineage>
        <taxon>Eukaryota</taxon>
        <taxon>Viridiplantae</taxon>
        <taxon>Streptophyta</taxon>
        <taxon>Embryophyta</taxon>
        <taxon>Tracheophyta</taxon>
        <taxon>Spermatophyta</taxon>
        <taxon>Magnoliopsida</taxon>
        <taxon>Liliopsida</taxon>
        <taxon>Asparagales</taxon>
        <taxon>Asparagaceae</taxon>
        <taxon>Asparagoideae</taxon>
        <taxon>Asparagus</taxon>
    </lineage>
</organism>
<reference evidence="2" key="1">
    <citation type="journal article" date="2017" name="Nat. Commun.">
        <title>The asparagus genome sheds light on the origin and evolution of a young Y chromosome.</title>
        <authorList>
            <person name="Harkess A."/>
            <person name="Zhou J."/>
            <person name="Xu C."/>
            <person name="Bowers J.E."/>
            <person name="Van der Hulst R."/>
            <person name="Ayyampalayam S."/>
            <person name="Mercati F."/>
            <person name="Riccardi P."/>
            <person name="McKain M.R."/>
            <person name="Kakrana A."/>
            <person name="Tang H."/>
            <person name="Ray J."/>
            <person name="Groenendijk J."/>
            <person name="Arikit S."/>
            <person name="Mathioni S.M."/>
            <person name="Nakano M."/>
            <person name="Shan H."/>
            <person name="Telgmann-Rauber A."/>
            <person name="Kanno A."/>
            <person name="Yue Z."/>
            <person name="Chen H."/>
            <person name="Li W."/>
            <person name="Chen Y."/>
            <person name="Xu X."/>
            <person name="Zhang Y."/>
            <person name="Luo S."/>
            <person name="Chen H."/>
            <person name="Gao J."/>
            <person name="Mao Z."/>
            <person name="Pires J.C."/>
            <person name="Luo M."/>
            <person name="Kudrna D."/>
            <person name="Wing R.A."/>
            <person name="Meyers B.C."/>
            <person name="Yi K."/>
            <person name="Kong H."/>
            <person name="Lavrijsen P."/>
            <person name="Sunseri F."/>
            <person name="Falavigna A."/>
            <person name="Ye Y."/>
            <person name="Leebens-Mack J.H."/>
            <person name="Chen G."/>
        </authorList>
    </citation>
    <scope>NUCLEOTIDE SEQUENCE [LARGE SCALE GENOMIC DNA]</scope>
    <source>
        <strain evidence="2">cv. DH0086</strain>
    </source>
</reference>
<dbReference type="PANTHER" id="PTHR35761">
    <property type="entry name" value="ATR INTERACTING PROTEIN"/>
    <property type="match status" value="1"/>
</dbReference>